<dbReference type="GO" id="GO:0006887">
    <property type="term" value="P:exocytosis"/>
    <property type="evidence" value="ECO:0007669"/>
    <property type="project" value="TreeGrafter"/>
</dbReference>
<proteinExistence type="inferred from homology"/>
<protein>
    <recommendedName>
        <fullName evidence="4">t-SNARE coiled-coil homology domain-containing protein</fullName>
    </recommendedName>
</protein>
<sequence length="349" mass="38667">MSVSDLATADPCKTTNCELVVRLYQNLEDNSQGGYGSYNPYGAQSNPYGAQQQQPQQSYGYGGGYGQAGAMEQGNGGYEMSNMQQAPDKNALLTKINELKQGIEDVKRKRTTQLRAAQTALLESNTSKEDQVTRQNVDYVEDEINTALRYLRDQMKRIAETPGCGSPGPAEHYTIAKRSLQDEITAYQGDQSNFHKRLEEQVRRRYQMANPEASPDELEAGVQAVMQGQEQAFMTPGTRSRQANDARQATLARSAAIRKIEKDMADLAQLFTDVQELVIQQEPAVTQIQQGAEETHRNVQQANTKLDSAIVSARNARRWKWYALIIVIIIIAIVVGVAVGVTQANKSTK</sequence>
<comment type="caution">
    <text evidence="5">The sequence shown here is derived from an EMBL/GenBank/DDBJ whole genome shotgun (WGS) entry which is preliminary data.</text>
</comment>
<evidence type="ECO:0000259" key="4">
    <source>
        <dbReference type="PROSITE" id="PS50192"/>
    </source>
</evidence>
<dbReference type="Gene3D" id="1.20.5.110">
    <property type="match status" value="1"/>
</dbReference>
<evidence type="ECO:0000256" key="2">
    <source>
        <dbReference type="SAM" id="MobiDB-lite"/>
    </source>
</evidence>
<dbReference type="GO" id="GO:0031201">
    <property type="term" value="C:SNARE complex"/>
    <property type="evidence" value="ECO:0007669"/>
    <property type="project" value="TreeGrafter"/>
</dbReference>
<dbReference type="OrthoDB" id="10255013at2759"/>
<feature type="transmembrane region" description="Helical" evidence="3">
    <location>
        <begin position="321"/>
        <end position="341"/>
    </location>
</feature>
<dbReference type="GO" id="GO:0006886">
    <property type="term" value="P:intracellular protein transport"/>
    <property type="evidence" value="ECO:0007669"/>
    <property type="project" value="TreeGrafter"/>
</dbReference>
<comment type="similarity">
    <text evidence="1">Belongs to the syntaxin family.</text>
</comment>
<keyword evidence="3" id="KW-1133">Transmembrane helix</keyword>
<evidence type="ECO:0000256" key="3">
    <source>
        <dbReference type="SAM" id="Phobius"/>
    </source>
</evidence>
<dbReference type="AlphaFoldDB" id="A0A8J8WI70"/>
<dbReference type="InterPro" id="IPR010989">
    <property type="entry name" value="SNARE"/>
</dbReference>
<dbReference type="GO" id="GO:0000149">
    <property type="term" value="F:SNARE binding"/>
    <property type="evidence" value="ECO:0007669"/>
    <property type="project" value="TreeGrafter"/>
</dbReference>
<dbReference type="CDD" id="cd15849">
    <property type="entry name" value="SNARE_Sso1"/>
    <property type="match status" value="1"/>
</dbReference>
<organism evidence="5 6">
    <name type="scientific">Penicillium ucsense</name>
    <dbReference type="NCBI Taxonomy" id="2839758"/>
    <lineage>
        <taxon>Eukaryota</taxon>
        <taxon>Fungi</taxon>
        <taxon>Dikarya</taxon>
        <taxon>Ascomycota</taxon>
        <taxon>Pezizomycotina</taxon>
        <taxon>Eurotiomycetes</taxon>
        <taxon>Eurotiomycetidae</taxon>
        <taxon>Eurotiales</taxon>
        <taxon>Aspergillaceae</taxon>
        <taxon>Penicillium</taxon>
    </lineage>
</organism>
<dbReference type="GO" id="GO:0048278">
    <property type="term" value="P:vesicle docking"/>
    <property type="evidence" value="ECO:0007669"/>
    <property type="project" value="TreeGrafter"/>
</dbReference>
<dbReference type="Proteomes" id="UP000631181">
    <property type="component" value="Unassembled WGS sequence"/>
</dbReference>
<dbReference type="Pfam" id="PF05739">
    <property type="entry name" value="SNARE"/>
    <property type="match status" value="1"/>
</dbReference>
<dbReference type="GO" id="GO:0012505">
    <property type="term" value="C:endomembrane system"/>
    <property type="evidence" value="ECO:0007669"/>
    <property type="project" value="TreeGrafter"/>
</dbReference>
<keyword evidence="3" id="KW-0472">Membrane</keyword>
<feature type="domain" description="T-SNARE coiled-coil homology" evidence="4">
    <location>
        <begin position="247"/>
        <end position="309"/>
    </location>
</feature>
<dbReference type="SMART" id="SM00397">
    <property type="entry name" value="t_SNARE"/>
    <property type="match status" value="1"/>
</dbReference>
<gene>
    <name evidence="5" type="ORF">PECM_006243</name>
</gene>
<dbReference type="GO" id="GO:0006906">
    <property type="term" value="P:vesicle fusion"/>
    <property type="evidence" value="ECO:0007669"/>
    <property type="project" value="TreeGrafter"/>
</dbReference>
<dbReference type="SUPFAM" id="SSF47661">
    <property type="entry name" value="t-snare proteins"/>
    <property type="match status" value="1"/>
</dbReference>
<dbReference type="PANTHER" id="PTHR19957">
    <property type="entry name" value="SYNTAXIN"/>
    <property type="match status" value="1"/>
</dbReference>
<accession>A0A8J8WI70</accession>
<name>A0A8J8WI70_9EURO</name>
<dbReference type="InterPro" id="IPR000727">
    <property type="entry name" value="T_SNARE_dom"/>
</dbReference>
<dbReference type="EMBL" id="WIWV01000049">
    <property type="protein sequence ID" value="KAF7715921.1"/>
    <property type="molecule type" value="Genomic_DNA"/>
</dbReference>
<evidence type="ECO:0000256" key="1">
    <source>
        <dbReference type="ARBA" id="ARBA00009063"/>
    </source>
</evidence>
<evidence type="ECO:0000313" key="6">
    <source>
        <dbReference type="Proteomes" id="UP000631181"/>
    </source>
</evidence>
<dbReference type="PROSITE" id="PS50192">
    <property type="entry name" value="T_SNARE"/>
    <property type="match status" value="1"/>
</dbReference>
<dbReference type="Gene3D" id="1.20.58.70">
    <property type="match status" value="1"/>
</dbReference>
<dbReference type="PANTHER" id="PTHR19957:SF380">
    <property type="entry name" value="SYNTAXIN FAMILY PROTEIN"/>
    <property type="match status" value="1"/>
</dbReference>
<keyword evidence="6" id="KW-1185">Reference proteome</keyword>
<feature type="compositionally biased region" description="Low complexity" evidence="2">
    <location>
        <begin position="43"/>
        <end position="59"/>
    </location>
</feature>
<dbReference type="GO" id="GO:0005484">
    <property type="term" value="F:SNAP receptor activity"/>
    <property type="evidence" value="ECO:0007669"/>
    <property type="project" value="TreeGrafter"/>
</dbReference>
<dbReference type="GO" id="GO:0005886">
    <property type="term" value="C:plasma membrane"/>
    <property type="evidence" value="ECO:0007669"/>
    <property type="project" value="TreeGrafter"/>
</dbReference>
<reference evidence="5" key="1">
    <citation type="journal article" date="2020" name="Front. Microbiol.">
        <title>Gene regulatory networks of Penicillium echinulatum 2HH and Penicillium oxalicum 114-2 inferred by a computational biology approach.</title>
        <authorList>
            <person name="Lenz A.R."/>
            <person name="Galan-Vasquez E."/>
            <person name="Balbinot E."/>
            <person name="De Abreu F.P."/>
            <person name="De Oliveira N.S."/>
            <person name="Da Rosa L.O."/>
            <person name="De Avila E Silva S."/>
            <person name="Camassola M."/>
            <person name="Dillon A.J.P."/>
            <person name="Perez-Rueda E."/>
        </authorList>
    </citation>
    <scope>NUCLEOTIDE SEQUENCE</scope>
    <source>
        <strain evidence="5">S1M29</strain>
    </source>
</reference>
<dbReference type="InterPro" id="IPR045242">
    <property type="entry name" value="Syntaxin"/>
</dbReference>
<keyword evidence="3" id="KW-0812">Transmembrane</keyword>
<feature type="region of interest" description="Disordered" evidence="2">
    <location>
        <begin position="35"/>
        <end position="65"/>
    </location>
</feature>
<evidence type="ECO:0000313" key="5">
    <source>
        <dbReference type="EMBL" id="KAF7715921.1"/>
    </source>
</evidence>